<dbReference type="GO" id="GO:0006313">
    <property type="term" value="P:DNA transposition"/>
    <property type="evidence" value="ECO:0007669"/>
    <property type="project" value="InterPro"/>
</dbReference>
<evidence type="ECO:0000256" key="1">
    <source>
        <dbReference type="SAM" id="Phobius"/>
    </source>
</evidence>
<reference evidence="3" key="1">
    <citation type="submission" date="2019-03" db="EMBL/GenBank/DDBJ databases">
        <title>Single cell metagenomics reveals metabolic interactions within the superorganism composed of flagellate Streblomastix strix and complex community of Bacteroidetes bacteria on its surface.</title>
        <authorList>
            <person name="Treitli S.C."/>
            <person name="Kolisko M."/>
            <person name="Husnik F."/>
            <person name="Keeling P."/>
            <person name="Hampl V."/>
        </authorList>
    </citation>
    <scope>NUCLEOTIDE SEQUENCE</scope>
    <source>
        <strain evidence="3">STM</strain>
    </source>
</reference>
<accession>A0A5J4S9W9</accession>
<dbReference type="Pfam" id="PF01609">
    <property type="entry name" value="DDE_Tnp_1"/>
    <property type="match status" value="1"/>
</dbReference>
<name>A0A5J4S9W9_9ZZZZ</name>
<dbReference type="GO" id="GO:0003677">
    <property type="term" value="F:DNA binding"/>
    <property type="evidence" value="ECO:0007669"/>
    <property type="project" value="InterPro"/>
</dbReference>
<comment type="caution">
    <text evidence="3">The sequence shown here is derived from an EMBL/GenBank/DDBJ whole genome shotgun (WGS) entry which is preliminary data.</text>
</comment>
<dbReference type="AlphaFoldDB" id="A0A5J4S9W9"/>
<keyword evidence="1" id="KW-0472">Membrane</keyword>
<organism evidence="3">
    <name type="scientific">termite gut metagenome</name>
    <dbReference type="NCBI Taxonomy" id="433724"/>
    <lineage>
        <taxon>unclassified sequences</taxon>
        <taxon>metagenomes</taxon>
        <taxon>organismal metagenomes</taxon>
    </lineage>
</organism>
<evidence type="ECO:0000313" key="3">
    <source>
        <dbReference type="EMBL" id="KAA6342976.1"/>
    </source>
</evidence>
<protein>
    <recommendedName>
        <fullName evidence="2">Transposase IS4-like domain-containing protein</fullName>
    </recommendedName>
</protein>
<dbReference type="InterPro" id="IPR002559">
    <property type="entry name" value="Transposase_11"/>
</dbReference>
<dbReference type="EMBL" id="SNRY01000296">
    <property type="protein sequence ID" value="KAA6342976.1"/>
    <property type="molecule type" value="Genomic_DNA"/>
</dbReference>
<gene>
    <name evidence="3" type="ORF">EZS27_009320</name>
</gene>
<dbReference type="PANTHER" id="PTHR34614:SF2">
    <property type="entry name" value="TRANSPOSASE IS4-LIKE DOMAIN-CONTAINING PROTEIN"/>
    <property type="match status" value="1"/>
</dbReference>
<evidence type="ECO:0000259" key="2">
    <source>
        <dbReference type="Pfam" id="PF01609"/>
    </source>
</evidence>
<proteinExistence type="predicted"/>
<dbReference type="PANTHER" id="PTHR34614">
    <property type="match status" value="1"/>
</dbReference>
<keyword evidence="1" id="KW-1133">Transmembrane helix</keyword>
<dbReference type="InterPro" id="IPR012337">
    <property type="entry name" value="RNaseH-like_sf"/>
</dbReference>
<feature type="transmembrane region" description="Helical" evidence="1">
    <location>
        <begin position="6"/>
        <end position="26"/>
    </location>
</feature>
<keyword evidence="1" id="KW-0812">Transmembrane</keyword>
<dbReference type="InterPro" id="IPR047654">
    <property type="entry name" value="IS1634_transpos"/>
</dbReference>
<dbReference type="GO" id="GO:0004803">
    <property type="term" value="F:transposase activity"/>
    <property type="evidence" value="ECO:0007669"/>
    <property type="project" value="InterPro"/>
</dbReference>
<dbReference type="SUPFAM" id="SSF53098">
    <property type="entry name" value="Ribonuclease H-like"/>
    <property type="match status" value="1"/>
</dbReference>
<sequence>MIDNQQVIFCYFGFWVSRAYLCGMFIRRKSNKTGSISVHVIDKSHGGYRVLQSFGTGRSESELLLLERRASQYIKEQEGFTQSFFEEDEDTLVHDFVSTLSNSQLQVIGPELIFGTLYDRIGYDALNNNMFRHLVITRLFSPGSKLKTIDYLQRYQGIAYGIDQIYRFLDNLCYRKDKKKGKERDIKTEVEQISFTHTKSVLQGKIEVVFYDMTTLYFEASDEDDLRKTGFSKDGKHQCPQIYLGLLVASGGNLIGYEIFEGNIFEGNTFISLIMRMSERFNLGKPVVIADSGLLSKKNIQDLEEKGYEYILGARPKNETESIKEQILQLSLKDGEVSVINKADGRRLIISQTDKRANKDKHNRERGLARLQKRVQSGKLTKSNINNRGYNKYLTMEGDVKISVNMDKFETDAAWDGIKGYVTNTKLSGIEVIDNYKNLWFIERAFRMNKTDLAIRPIYHRLQNRIEAHICICFTAYTIMLELERLLKEKKSSLSLKRAQEITFNMYQMVYTLPKSKTPIKQILQMDQEQQELYNLVGGGRETNQFLVGCPIAENRRNSETQSLYTLCAFVPLCL</sequence>
<feature type="domain" description="Transposase IS4-like" evidence="2">
    <location>
        <begin position="205"/>
        <end position="479"/>
    </location>
</feature>
<dbReference type="NCBIfam" id="NF033559">
    <property type="entry name" value="transpos_IS1634"/>
    <property type="match status" value="1"/>
</dbReference>